<dbReference type="AlphaFoldDB" id="A0A382D628"/>
<feature type="region of interest" description="Disordered" evidence="1">
    <location>
        <begin position="1"/>
        <end position="29"/>
    </location>
</feature>
<organism evidence="2">
    <name type="scientific">marine metagenome</name>
    <dbReference type="NCBI Taxonomy" id="408172"/>
    <lineage>
        <taxon>unclassified sequences</taxon>
        <taxon>metagenomes</taxon>
        <taxon>ecological metagenomes</taxon>
    </lineage>
</organism>
<sequence length="53" mass="6250">MRERSNKTQENREQSPTEKPMMRGPERRSLGLKNDELVIFGVVVKYCTDVQHM</sequence>
<gene>
    <name evidence="2" type="ORF">METZ01_LOCUS186800</name>
</gene>
<evidence type="ECO:0000313" key="2">
    <source>
        <dbReference type="EMBL" id="SVB33946.1"/>
    </source>
</evidence>
<accession>A0A382D628</accession>
<proteinExistence type="predicted"/>
<name>A0A382D628_9ZZZZ</name>
<reference evidence="2" key="1">
    <citation type="submission" date="2018-05" db="EMBL/GenBank/DDBJ databases">
        <authorList>
            <person name="Lanie J.A."/>
            <person name="Ng W.-L."/>
            <person name="Kazmierczak K.M."/>
            <person name="Andrzejewski T.M."/>
            <person name="Davidsen T.M."/>
            <person name="Wayne K.J."/>
            <person name="Tettelin H."/>
            <person name="Glass J.I."/>
            <person name="Rusch D."/>
            <person name="Podicherti R."/>
            <person name="Tsui H.-C.T."/>
            <person name="Winkler M.E."/>
        </authorList>
    </citation>
    <scope>NUCLEOTIDE SEQUENCE</scope>
</reference>
<dbReference type="EMBL" id="UINC01037842">
    <property type="protein sequence ID" value="SVB33946.1"/>
    <property type="molecule type" value="Genomic_DNA"/>
</dbReference>
<evidence type="ECO:0000256" key="1">
    <source>
        <dbReference type="SAM" id="MobiDB-lite"/>
    </source>
</evidence>
<protein>
    <submittedName>
        <fullName evidence="2">Uncharacterized protein</fullName>
    </submittedName>
</protein>